<evidence type="ECO:0000313" key="6">
    <source>
        <dbReference type="EMBL" id="AYF77509.1"/>
    </source>
</evidence>
<name>A0A386ZLJ9_9NOCA</name>
<dbReference type="Pfam" id="PF06441">
    <property type="entry name" value="EHN"/>
    <property type="match status" value="1"/>
</dbReference>
<dbReference type="OrthoDB" id="5171248at2"/>
<dbReference type="PANTHER" id="PTHR21661:SF35">
    <property type="entry name" value="EPOXIDE HYDROLASE"/>
    <property type="match status" value="1"/>
</dbReference>
<protein>
    <submittedName>
        <fullName evidence="6">Epoxide hydrolase</fullName>
    </submittedName>
</protein>
<feature type="domain" description="Epoxide hydrolase N-terminal" evidence="5">
    <location>
        <begin position="5"/>
        <end position="110"/>
    </location>
</feature>
<dbReference type="KEGG" id="nyu:D7D52_31010"/>
<dbReference type="PIRSF" id="PIRSF001112">
    <property type="entry name" value="Epoxide_hydrolase"/>
    <property type="match status" value="1"/>
</dbReference>
<reference evidence="6 7" key="1">
    <citation type="submission" date="2018-09" db="EMBL/GenBank/DDBJ databases">
        <title>Nocardia yunnanensis sp. nov., an actinomycete isolated from a soil sample.</title>
        <authorList>
            <person name="Zhang J."/>
        </authorList>
    </citation>
    <scope>NUCLEOTIDE SEQUENCE [LARGE SCALE GENOMIC DNA]</scope>
    <source>
        <strain evidence="6 7">CFHS0054</strain>
    </source>
</reference>
<proteinExistence type="inferred from homology"/>
<dbReference type="RefSeq" id="WP_120742041.1">
    <property type="nucleotide sequence ID" value="NZ_CP032568.1"/>
</dbReference>
<dbReference type="PRINTS" id="PR00412">
    <property type="entry name" value="EPOXHYDRLASE"/>
</dbReference>
<feature type="active site" description="Proton donor" evidence="4">
    <location>
        <position position="305"/>
    </location>
</feature>
<feature type="active site" description="Nucleophile" evidence="4">
    <location>
        <position position="174"/>
    </location>
</feature>
<dbReference type="InterPro" id="IPR000639">
    <property type="entry name" value="Epox_hydrolase-like"/>
</dbReference>
<dbReference type="Gene3D" id="3.40.50.1820">
    <property type="entry name" value="alpha/beta hydrolase"/>
    <property type="match status" value="1"/>
</dbReference>
<organism evidence="6 7">
    <name type="scientific">Nocardia yunnanensis</name>
    <dbReference type="NCBI Taxonomy" id="2382165"/>
    <lineage>
        <taxon>Bacteria</taxon>
        <taxon>Bacillati</taxon>
        <taxon>Actinomycetota</taxon>
        <taxon>Actinomycetes</taxon>
        <taxon>Mycobacteriales</taxon>
        <taxon>Nocardiaceae</taxon>
        <taxon>Nocardia</taxon>
    </lineage>
</organism>
<keyword evidence="3 6" id="KW-0378">Hydrolase</keyword>
<dbReference type="Proteomes" id="UP000267164">
    <property type="component" value="Chromosome"/>
</dbReference>
<dbReference type="PANTHER" id="PTHR21661">
    <property type="entry name" value="EPOXIDE HYDROLASE 1-RELATED"/>
    <property type="match status" value="1"/>
</dbReference>
<evidence type="ECO:0000256" key="1">
    <source>
        <dbReference type="ARBA" id="ARBA00010088"/>
    </source>
</evidence>
<dbReference type="GO" id="GO:0004301">
    <property type="term" value="F:epoxide hydrolase activity"/>
    <property type="evidence" value="ECO:0007669"/>
    <property type="project" value="TreeGrafter"/>
</dbReference>
<feature type="active site" description="Proton acceptor" evidence="4">
    <location>
        <position position="352"/>
    </location>
</feature>
<evidence type="ECO:0000256" key="3">
    <source>
        <dbReference type="ARBA" id="ARBA00022801"/>
    </source>
</evidence>
<gene>
    <name evidence="6" type="ORF">D7D52_31010</name>
</gene>
<comment type="similarity">
    <text evidence="1">Belongs to the peptidase S33 family.</text>
</comment>
<sequence length="374" mass="40942">MSNEIRPFTLEIPQSELDYLHDRLARARWAAQLPGTGWERGIPEANLRELAEYWRTGFDWRAREAELNALPQFTTEIDGQHIHFLHVRSPRPDAQPLLITHGFPSSIAEFLRLIPLLTEPADGPAFHVVAPSLPGYALSTPLAGTGWTMARTARAWIELMARLGYDRYGVHGGDVGGGVSGLVAALDGAHVTGVHVVTDPLTAANVATFLPGLADGLDPDDPVDKVILDRMDAFRRDGSGYLAIQNSRPQTIGYGLVDSPVLQLAWIAEKFESWTDLPIDRDQLLTTVSLHWFTGSGASAAHTLYEQSHSAEWGAPPAVPQGFAVFGADETVRRVVPAPADAHWSEFERGLHFPAMEDPENLAGDLRAFFGPLR</sequence>
<evidence type="ECO:0000256" key="4">
    <source>
        <dbReference type="PIRSR" id="PIRSR001112-1"/>
    </source>
</evidence>
<dbReference type="InterPro" id="IPR010497">
    <property type="entry name" value="Epoxide_hydro_N"/>
</dbReference>
<accession>A0A386ZLJ9</accession>
<dbReference type="InterPro" id="IPR029058">
    <property type="entry name" value="AB_hydrolase_fold"/>
</dbReference>
<evidence type="ECO:0000259" key="5">
    <source>
        <dbReference type="Pfam" id="PF06441"/>
    </source>
</evidence>
<keyword evidence="2" id="KW-0058">Aromatic hydrocarbons catabolism</keyword>
<dbReference type="SUPFAM" id="SSF53474">
    <property type="entry name" value="alpha/beta-Hydrolases"/>
    <property type="match status" value="1"/>
</dbReference>
<dbReference type="AlphaFoldDB" id="A0A386ZLJ9"/>
<dbReference type="InterPro" id="IPR016292">
    <property type="entry name" value="Epoxide_hydrolase"/>
</dbReference>
<keyword evidence="7" id="KW-1185">Reference proteome</keyword>
<dbReference type="EMBL" id="CP032568">
    <property type="protein sequence ID" value="AYF77509.1"/>
    <property type="molecule type" value="Genomic_DNA"/>
</dbReference>
<evidence type="ECO:0000313" key="7">
    <source>
        <dbReference type="Proteomes" id="UP000267164"/>
    </source>
</evidence>
<evidence type="ECO:0000256" key="2">
    <source>
        <dbReference type="ARBA" id="ARBA00022797"/>
    </source>
</evidence>
<dbReference type="GO" id="GO:0097176">
    <property type="term" value="P:epoxide metabolic process"/>
    <property type="evidence" value="ECO:0007669"/>
    <property type="project" value="TreeGrafter"/>
</dbReference>